<dbReference type="PANTHER" id="PTHR33908:SF11">
    <property type="entry name" value="MEMBRANE PROTEIN"/>
    <property type="match status" value="1"/>
</dbReference>
<reference evidence="10 11" key="1">
    <citation type="submission" date="2019-06" db="EMBL/GenBank/DDBJ databases">
        <title>Genome sequence of Litorilinea aerophila BAA-2444.</title>
        <authorList>
            <person name="Maclea K.S."/>
            <person name="Maurais E.G."/>
            <person name="Iannazzi L.C."/>
        </authorList>
    </citation>
    <scope>NUCLEOTIDE SEQUENCE [LARGE SCALE GENOMIC DNA]</scope>
    <source>
        <strain evidence="10 11">ATCC BAA-2444</strain>
    </source>
</reference>
<comment type="caution">
    <text evidence="10">The sequence shown here is derived from an EMBL/GenBank/DDBJ whole genome shotgun (WGS) entry which is preliminary data.</text>
</comment>
<evidence type="ECO:0000256" key="2">
    <source>
        <dbReference type="ARBA" id="ARBA00022475"/>
    </source>
</evidence>
<accession>A0A540VMQ0</accession>
<dbReference type="GO" id="GO:0009103">
    <property type="term" value="P:lipopolysaccharide biosynthetic process"/>
    <property type="evidence" value="ECO:0007669"/>
    <property type="project" value="UniProtKB-ARBA"/>
</dbReference>
<name>A0A540VMQ0_9CHLR</name>
<evidence type="ECO:0000313" key="11">
    <source>
        <dbReference type="Proteomes" id="UP000317371"/>
    </source>
</evidence>
<organism evidence="10 11">
    <name type="scientific">Litorilinea aerophila</name>
    <dbReference type="NCBI Taxonomy" id="1204385"/>
    <lineage>
        <taxon>Bacteria</taxon>
        <taxon>Bacillati</taxon>
        <taxon>Chloroflexota</taxon>
        <taxon>Caldilineae</taxon>
        <taxon>Caldilineales</taxon>
        <taxon>Caldilineaceae</taxon>
        <taxon>Litorilinea</taxon>
    </lineage>
</organism>
<feature type="transmembrane region" description="Helical" evidence="8">
    <location>
        <begin position="414"/>
        <end position="432"/>
    </location>
</feature>
<feature type="domain" description="Glycosyltransferase RgtA/B/C/D-like" evidence="9">
    <location>
        <begin position="146"/>
        <end position="271"/>
    </location>
</feature>
<dbReference type="OrthoDB" id="158419at2"/>
<keyword evidence="7 8" id="KW-0472">Membrane</keyword>
<feature type="transmembrane region" description="Helical" evidence="8">
    <location>
        <begin position="139"/>
        <end position="162"/>
    </location>
</feature>
<evidence type="ECO:0000259" key="9">
    <source>
        <dbReference type="Pfam" id="PF13231"/>
    </source>
</evidence>
<feature type="transmembrane region" description="Helical" evidence="8">
    <location>
        <begin position="231"/>
        <end position="264"/>
    </location>
</feature>
<protein>
    <submittedName>
        <fullName evidence="10">Glycosyltransferase family 39 protein</fullName>
    </submittedName>
</protein>
<dbReference type="GO" id="GO:0005886">
    <property type="term" value="C:plasma membrane"/>
    <property type="evidence" value="ECO:0007669"/>
    <property type="project" value="UniProtKB-SubCell"/>
</dbReference>
<comment type="subcellular location">
    <subcellularLocation>
        <location evidence="1">Cell membrane</location>
        <topology evidence="1">Multi-pass membrane protein</topology>
    </subcellularLocation>
</comment>
<dbReference type="AlphaFoldDB" id="A0A540VMQ0"/>
<dbReference type="GO" id="GO:0016763">
    <property type="term" value="F:pentosyltransferase activity"/>
    <property type="evidence" value="ECO:0007669"/>
    <property type="project" value="TreeGrafter"/>
</dbReference>
<dbReference type="Pfam" id="PF13231">
    <property type="entry name" value="PMT_2"/>
    <property type="match status" value="1"/>
</dbReference>
<keyword evidence="3" id="KW-0328">Glycosyltransferase</keyword>
<evidence type="ECO:0000256" key="5">
    <source>
        <dbReference type="ARBA" id="ARBA00022692"/>
    </source>
</evidence>
<keyword evidence="11" id="KW-1185">Reference proteome</keyword>
<feature type="transmembrane region" description="Helical" evidence="8">
    <location>
        <begin position="438"/>
        <end position="461"/>
    </location>
</feature>
<dbReference type="EMBL" id="VIGC01000001">
    <property type="protein sequence ID" value="TQE98031.1"/>
    <property type="molecule type" value="Genomic_DNA"/>
</dbReference>
<evidence type="ECO:0000256" key="7">
    <source>
        <dbReference type="ARBA" id="ARBA00023136"/>
    </source>
</evidence>
<keyword evidence="5 8" id="KW-0812">Transmembrane</keyword>
<dbReference type="InterPro" id="IPR038731">
    <property type="entry name" value="RgtA/B/C-like"/>
</dbReference>
<evidence type="ECO:0000313" key="10">
    <source>
        <dbReference type="EMBL" id="TQE98031.1"/>
    </source>
</evidence>
<evidence type="ECO:0000256" key="4">
    <source>
        <dbReference type="ARBA" id="ARBA00022679"/>
    </source>
</evidence>
<gene>
    <name evidence="10" type="ORF">FKZ61_01235</name>
</gene>
<keyword evidence="6 8" id="KW-1133">Transmembrane helix</keyword>
<dbReference type="Proteomes" id="UP000317371">
    <property type="component" value="Unassembled WGS sequence"/>
</dbReference>
<evidence type="ECO:0000256" key="1">
    <source>
        <dbReference type="ARBA" id="ARBA00004651"/>
    </source>
</evidence>
<evidence type="ECO:0000256" key="6">
    <source>
        <dbReference type="ARBA" id="ARBA00022989"/>
    </source>
</evidence>
<dbReference type="InterPro" id="IPR050297">
    <property type="entry name" value="LipidA_mod_glycosyltrf_83"/>
</dbReference>
<feature type="transmembrane region" description="Helical" evidence="8">
    <location>
        <begin position="21"/>
        <end position="40"/>
    </location>
</feature>
<feature type="transmembrane region" description="Helical" evidence="8">
    <location>
        <begin position="174"/>
        <end position="194"/>
    </location>
</feature>
<dbReference type="InParanoid" id="A0A540VMQ0"/>
<dbReference type="PANTHER" id="PTHR33908">
    <property type="entry name" value="MANNOSYLTRANSFERASE YKCB-RELATED"/>
    <property type="match status" value="1"/>
</dbReference>
<evidence type="ECO:0000256" key="8">
    <source>
        <dbReference type="SAM" id="Phobius"/>
    </source>
</evidence>
<keyword evidence="4 10" id="KW-0808">Transferase</keyword>
<evidence type="ECO:0000256" key="3">
    <source>
        <dbReference type="ARBA" id="ARBA00022676"/>
    </source>
</evidence>
<sequence length="769" mass="84274">MAGSQSMRPTMPPTPPQSGRGIGVLLAIFVLLAGWTSVVVPPFETPDEIWHFAFIHHLATGQGLPVSEPNTQALWRQQGVQAPGYYLVAAALTSWIDQSDFPAIYRRANPHAAIGRPDAEANRNYLIHHRDEEWPWRGAILALHLARFFSVALGAVTIWAVYRTLALLLDGRQALLGAALVAFIPQFVFISAAASNDGAVNALAALVLWRLTSLIIAPIPGGERAIPRRELAVLGVLLGLAVLSKLSVLGLLGLTALAVIGLSWRARSWRLFWEGAWWTAAPALAIGGWWYVRNWQLYGDPLAWNIWQANILLRVEPADWRTIFGELESLERSFWGLFGWFNVPYPAPVYLLFRGLELLIAGGLLWAAIGRWRRGIRLRERDWAMLLLGLWGVVLLISWLRFMRIAPAAQGRYFFPAAPTLALGMVIGLGRWPLPGLGWGVATLLAGLSLLTPPLVIAPAYRPPPAQAHLAAELTPITARLGDAFIVQGVATQPDRLLPGQTATVTVAWKARQVPAEDYSIFVHLVDEDGLIVAQYDTMPGGGLYPTSQWHPGELRVERYLVRIPPTAYTPNQAHWAIGMYLPGDSATGVTAGHRLPVQVEAASPDLQATAVDDALRFGRVEIATPPGLTPNPLEIAFDDNITLAGYTLSRRRLRPGEPLTVTLYWRARGPIHGDYTTFVHLLDVGGQMHGGHDGRPVSPTQAWSPGQVVEDIHELVVSPQAPPGIYQLELGLYTWPDLDRLSLLASPGAEGADRFLLGPIQVEEARRD</sequence>
<keyword evidence="2" id="KW-1003">Cell membrane</keyword>
<proteinExistence type="predicted"/>
<feature type="transmembrane region" description="Helical" evidence="8">
    <location>
        <begin position="383"/>
        <end position="402"/>
    </location>
</feature>
<feature type="transmembrane region" description="Helical" evidence="8">
    <location>
        <begin position="351"/>
        <end position="371"/>
    </location>
</feature>
<feature type="transmembrane region" description="Helical" evidence="8">
    <location>
        <begin position="276"/>
        <end position="292"/>
    </location>
</feature>